<evidence type="ECO:0000256" key="1">
    <source>
        <dbReference type="ARBA" id="ARBA00006700"/>
    </source>
</evidence>
<proteinExistence type="inferred from homology"/>
<keyword evidence="3" id="KW-0687">Ribonucleoprotein</keyword>
<evidence type="ECO:0000313" key="5">
    <source>
        <dbReference type="EMBL" id="BBA17318.1"/>
    </source>
</evidence>
<name>A0A224AKI6_9FLAO</name>
<dbReference type="AlphaFoldDB" id="A0A224AKI6"/>
<accession>A0A224AKI6</accession>
<dbReference type="InterPro" id="IPR012678">
    <property type="entry name" value="Ribosomal_uL23/eL15/eS24_sf"/>
</dbReference>
<dbReference type="RefSeq" id="WP_119305572.1">
    <property type="nucleotide sequence ID" value="NZ_AP014608.1"/>
</dbReference>
<gene>
    <name evidence="5" type="primary">rplW</name>
    <name evidence="5" type="ORF">STAT_400</name>
</gene>
<dbReference type="SUPFAM" id="SSF54189">
    <property type="entry name" value="Ribosomal proteins S24e, L23 and L15e"/>
    <property type="match status" value="1"/>
</dbReference>
<organism evidence="5 6">
    <name type="scientific">Blattabacterium cuenoti STAT</name>
    <dbReference type="NCBI Taxonomy" id="1457030"/>
    <lineage>
        <taxon>Bacteria</taxon>
        <taxon>Pseudomonadati</taxon>
        <taxon>Bacteroidota</taxon>
        <taxon>Flavobacteriia</taxon>
        <taxon>Flavobacteriales</taxon>
        <taxon>Blattabacteriaceae</taxon>
        <taxon>Blattabacterium</taxon>
    </lineage>
</organism>
<dbReference type="GO" id="GO:0005840">
    <property type="term" value="C:ribosome"/>
    <property type="evidence" value="ECO:0007669"/>
    <property type="project" value="UniProtKB-KW"/>
</dbReference>
<evidence type="ECO:0000256" key="4">
    <source>
        <dbReference type="ARBA" id="ARBA00035481"/>
    </source>
</evidence>
<evidence type="ECO:0000256" key="2">
    <source>
        <dbReference type="ARBA" id="ARBA00022980"/>
    </source>
</evidence>
<evidence type="ECO:0000256" key="3">
    <source>
        <dbReference type="ARBA" id="ARBA00023274"/>
    </source>
</evidence>
<reference evidence="5 6" key="1">
    <citation type="submission" date="2014-06" db="EMBL/GenBank/DDBJ databases">
        <title>Genome sequence of the intracellular symbiont Blattabacterium cuenoti, strain STAT from the wood feeding cockroach Salganea taiwanensis taiwanensis.</title>
        <authorList>
            <person name="Kinjo Y."/>
            <person name="Ohkuma M."/>
            <person name="Tokuda G."/>
        </authorList>
    </citation>
    <scope>NUCLEOTIDE SEQUENCE [LARGE SCALE GENOMIC DNA]</scope>
    <source>
        <strain evidence="5 6">STAT</strain>
    </source>
</reference>
<protein>
    <recommendedName>
        <fullName evidence="4">50S ribosomal protein L23</fullName>
    </recommendedName>
</protein>
<dbReference type="GO" id="GO:0003735">
    <property type="term" value="F:structural constituent of ribosome"/>
    <property type="evidence" value="ECO:0007669"/>
    <property type="project" value="InterPro"/>
</dbReference>
<dbReference type="Pfam" id="PF00276">
    <property type="entry name" value="Ribosomal_L23"/>
    <property type="match status" value="1"/>
</dbReference>
<evidence type="ECO:0000313" key="6">
    <source>
        <dbReference type="Proteomes" id="UP000263619"/>
    </source>
</evidence>
<dbReference type="GO" id="GO:1990904">
    <property type="term" value="C:ribonucleoprotein complex"/>
    <property type="evidence" value="ECO:0007669"/>
    <property type="project" value="UniProtKB-KW"/>
</dbReference>
<keyword evidence="2 5" id="KW-0689">Ribosomal protein</keyword>
<dbReference type="InterPro" id="IPR013025">
    <property type="entry name" value="Ribosomal_uL23-like"/>
</dbReference>
<dbReference type="InterPro" id="IPR012677">
    <property type="entry name" value="Nucleotide-bd_a/b_plait_sf"/>
</dbReference>
<dbReference type="EMBL" id="AP014608">
    <property type="protein sequence ID" value="BBA17318.1"/>
    <property type="molecule type" value="Genomic_DNA"/>
</dbReference>
<keyword evidence="6" id="KW-1185">Reference proteome</keyword>
<sequence length="96" mass="11532">MILIKPFITEKSYKGNKYNCFTFSVNINCNKNKIQKKINELFGFSIKNIRTMIYPKKDKSKYTKKGFLYGKTNRLKKVIVQFYENQKIDFLNQKEN</sequence>
<comment type="similarity">
    <text evidence="1">Belongs to the universal ribosomal protein uL23 family.</text>
</comment>
<dbReference type="Gene3D" id="3.30.70.330">
    <property type="match status" value="1"/>
</dbReference>
<dbReference type="OrthoDB" id="9797862at2"/>
<dbReference type="Proteomes" id="UP000263619">
    <property type="component" value="Chromosome"/>
</dbReference>
<dbReference type="GO" id="GO:0006412">
    <property type="term" value="P:translation"/>
    <property type="evidence" value="ECO:0007669"/>
    <property type="project" value="InterPro"/>
</dbReference>